<dbReference type="InterPro" id="IPR000504">
    <property type="entry name" value="RRM_dom"/>
</dbReference>
<evidence type="ECO:0000313" key="5">
    <source>
        <dbReference type="EMBL" id="CCK72896.1"/>
    </source>
</evidence>
<dbReference type="SMART" id="SM00360">
    <property type="entry name" value="RRM"/>
    <property type="match status" value="4"/>
</dbReference>
<evidence type="ECO:0000313" key="6">
    <source>
        <dbReference type="Proteomes" id="UP000006310"/>
    </source>
</evidence>
<feature type="domain" description="RRM" evidence="4">
    <location>
        <begin position="265"/>
        <end position="338"/>
    </location>
</feature>
<dbReference type="FunFam" id="3.30.70.330:FF:000047">
    <property type="entry name" value="Differentiation 1 negative regulator"/>
    <property type="match status" value="1"/>
</dbReference>
<reference evidence="5 6" key="1">
    <citation type="journal article" date="2011" name="Proc. Natl. Acad. Sci. U.S.A.">
        <title>Evolutionary erosion of yeast sex chromosomes by mating-type switching accidents.</title>
        <authorList>
            <person name="Gordon J.L."/>
            <person name="Armisen D."/>
            <person name="Proux-Wera E."/>
            <person name="Oheigeartaigh S.S."/>
            <person name="Byrne K.P."/>
            <person name="Wolfe K.H."/>
        </authorList>
    </citation>
    <scope>NUCLEOTIDE SEQUENCE [LARGE SCALE GENOMIC DNA]</scope>
    <source>
        <strain evidence="6">ATCC MYA-139 / BCRC 22969 / CBS 8797 / CCRC 22969 / KCTC 17520 / NBRC 10181 / NCYC 3082</strain>
    </source>
</reference>
<dbReference type="STRING" id="1071383.J7SBA7"/>
<dbReference type="GO" id="GO:0051252">
    <property type="term" value="P:regulation of RNA metabolic process"/>
    <property type="evidence" value="ECO:0007669"/>
    <property type="project" value="UniProtKB-ARBA"/>
</dbReference>
<dbReference type="GO" id="GO:0003729">
    <property type="term" value="F:mRNA binding"/>
    <property type="evidence" value="ECO:0007669"/>
    <property type="project" value="TreeGrafter"/>
</dbReference>
<dbReference type="EMBL" id="HE978326">
    <property type="protein sequence ID" value="CCK72896.1"/>
    <property type="molecule type" value="Genomic_DNA"/>
</dbReference>
<dbReference type="eggNOG" id="KOG0118">
    <property type="taxonomic scope" value="Eukaryota"/>
</dbReference>
<evidence type="ECO:0000256" key="2">
    <source>
        <dbReference type="ARBA" id="ARBA00022884"/>
    </source>
</evidence>
<dbReference type="GO" id="GO:0000398">
    <property type="term" value="P:mRNA splicing, via spliceosome"/>
    <property type="evidence" value="ECO:0007669"/>
    <property type="project" value="TreeGrafter"/>
</dbReference>
<accession>J7SBA7</accession>
<protein>
    <recommendedName>
        <fullName evidence="4">RRM domain-containing protein</fullName>
    </recommendedName>
</protein>
<dbReference type="GeneID" id="34528676"/>
<dbReference type="KEGG" id="kng:KNAG_0M00430"/>
<dbReference type="InterPro" id="IPR012677">
    <property type="entry name" value="Nucleotide-bd_a/b_plait_sf"/>
</dbReference>
<keyword evidence="6" id="KW-1185">Reference proteome</keyword>
<proteinExistence type="predicted"/>
<organism evidence="5 6">
    <name type="scientific">Huiozyma naganishii (strain ATCC MYA-139 / BCRC 22969 / CBS 8797 / KCTC 17520 / NBRC 10181 / NCYC 3082 / Yp74L-3)</name>
    <name type="common">Yeast</name>
    <name type="synonym">Kazachstania naganishii</name>
    <dbReference type="NCBI Taxonomy" id="1071383"/>
    <lineage>
        <taxon>Eukaryota</taxon>
        <taxon>Fungi</taxon>
        <taxon>Dikarya</taxon>
        <taxon>Ascomycota</taxon>
        <taxon>Saccharomycotina</taxon>
        <taxon>Saccharomycetes</taxon>
        <taxon>Saccharomycetales</taxon>
        <taxon>Saccharomycetaceae</taxon>
        <taxon>Huiozyma</taxon>
    </lineage>
</organism>
<dbReference type="RefSeq" id="XP_022467140.1">
    <property type="nucleotide sequence ID" value="XM_022610889.1"/>
</dbReference>
<evidence type="ECO:0000256" key="3">
    <source>
        <dbReference type="PROSITE-ProRule" id="PRU00176"/>
    </source>
</evidence>
<reference evidence="6" key="2">
    <citation type="submission" date="2012-08" db="EMBL/GenBank/DDBJ databases">
        <title>Genome sequence of Kazachstania naganishii.</title>
        <authorList>
            <person name="Gordon J.L."/>
            <person name="Armisen D."/>
            <person name="Proux-Wera E."/>
            <person name="OhEigeartaigh S.S."/>
            <person name="Byrne K.P."/>
            <person name="Wolfe K.H."/>
        </authorList>
    </citation>
    <scope>NUCLEOTIDE SEQUENCE [LARGE SCALE GENOMIC DNA]</scope>
    <source>
        <strain evidence="6">ATCC MYA-139 / BCRC 22969 / CBS 8797 / CCRC 22969 / KCTC 17520 / NBRC 10181 / NCYC 3082</strain>
    </source>
</reference>
<dbReference type="PANTHER" id="PTHR14089:SF8">
    <property type="entry name" value="RNA-BINDING PROTEIN MRN1"/>
    <property type="match status" value="1"/>
</dbReference>
<feature type="domain" description="RRM" evidence="4">
    <location>
        <begin position="356"/>
        <end position="434"/>
    </location>
</feature>
<dbReference type="SUPFAM" id="SSF54928">
    <property type="entry name" value="RNA-binding domain, RBD"/>
    <property type="match status" value="2"/>
</dbReference>
<dbReference type="HOGENOM" id="CLU_017390_1_0_1"/>
<keyword evidence="2 3" id="KW-0694">RNA-binding</keyword>
<name>J7SBA7_HUIN7</name>
<dbReference type="PANTHER" id="PTHR14089">
    <property type="entry name" value="PRE-MRNA-SPLICING FACTOR RBM22"/>
    <property type="match status" value="1"/>
</dbReference>
<evidence type="ECO:0000259" key="4">
    <source>
        <dbReference type="PROSITE" id="PS50102"/>
    </source>
</evidence>
<dbReference type="FunFam" id="3.30.70.330:FF:000120">
    <property type="entry name" value="Negative regulator of differentiation 1"/>
    <property type="match status" value="1"/>
</dbReference>
<sequence>MSIMPGRTAVCDLNLLAAPVDGSATVSSNPLNFTSAPSRTVYLGNIAPEVTLRELLDHVQSGVVEDARLFPAKSCAFVSFVDENSALLFHSDAILNRLRIGDRDVKIGWATATLMDPLVATRIQSEGATRNVYLGNLPDGVSRYELTKDLSVYGEIDSVKLLSSKGVAFVHMASIGQAIHAVANLQRDNKIYSDRRVSFGKDRCAYVTKLQQSRAAQFLGLPEEDAVRMEQLRDRDFVSNVLLQQAAATAAIATSAGGPNNLGNRTIYVGNLSARCRIEEVCNVVRGGLLQSVKFLPDRHVCFVTFADPTAAAQFYAMASLHGLTIQRRRCKIGWGKHSGPLPAHLADAISHGASRNVYFGNVNWQDPAVAEFFEERHLRQAMSHFGEMEQVNAVPERRCVFVNFTNLESAIAAVEQVKKWPQFQQLKVNYGKDRCGNVPVES</sequence>
<dbReference type="InterPro" id="IPR039171">
    <property type="entry name" value="Cwc2/Slt11"/>
</dbReference>
<dbReference type="OrthoDB" id="6407164at2759"/>
<gene>
    <name evidence="5" type="primary">KNAG0M00430</name>
    <name evidence="5" type="ordered locus">KNAG_0M00430</name>
</gene>
<dbReference type="AlphaFoldDB" id="J7SBA7"/>
<keyword evidence="1" id="KW-0677">Repeat</keyword>
<dbReference type="Proteomes" id="UP000006310">
    <property type="component" value="Chromosome 13"/>
</dbReference>
<dbReference type="GO" id="GO:0010468">
    <property type="term" value="P:regulation of gene expression"/>
    <property type="evidence" value="ECO:0007669"/>
    <property type="project" value="UniProtKB-ARBA"/>
</dbReference>
<dbReference type="Pfam" id="PF00076">
    <property type="entry name" value="RRM_1"/>
    <property type="match status" value="2"/>
</dbReference>
<feature type="domain" description="RRM" evidence="4">
    <location>
        <begin position="130"/>
        <end position="204"/>
    </location>
</feature>
<dbReference type="PROSITE" id="PS50102">
    <property type="entry name" value="RRM"/>
    <property type="match status" value="4"/>
</dbReference>
<dbReference type="GO" id="GO:0010494">
    <property type="term" value="C:cytoplasmic stress granule"/>
    <property type="evidence" value="ECO:0007669"/>
    <property type="project" value="TreeGrafter"/>
</dbReference>
<dbReference type="OMA" id="YGRDRCA"/>
<feature type="domain" description="RRM" evidence="4">
    <location>
        <begin position="39"/>
        <end position="112"/>
    </location>
</feature>
<dbReference type="Gene3D" id="3.30.70.330">
    <property type="match status" value="4"/>
</dbReference>
<dbReference type="InterPro" id="IPR035979">
    <property type="entry name" value="RBD_domain_sf"/>
</dbReference>
<evidence type="ECO:0000256" key="1">
    <source>
        <dbReference type="ARBA" id="ARBA00022737"/>
    </source>
</evidence>